<accession>A0A9X1CCI9</accession>
<dbReference type="Proteomes" id="UP001138672">
    <property type="component" value="Unassembled WGS sequence"/>
</dbReference>
<protein>
    <submittedName>
        <fullName evidence="8">NADPH-dependent 2,4-dienoyl-CoA reductase/sulfur reductase-like enzyme/rhodanese-related sulfurtransferase</fullName>
    </submittedName>
</protein>
<evidence type="ECO:0000313" key="9">
    <source>
        <dbReference type="EMBL" id="MDQ0334154.1"/>
    </source>
</evidence>
<dbReference type="Gene3D" id="3.40.250.10">
    <property type="entry name" value="Rhodanese-like domain"/>
    <property type="match status" value="1"/>
</dbReference>
<keyword evidence="11" id="KW-1185">Reference proteome</keyword>
<dbReference type="InterPro" id="IPR016156">
    <property type="entry name" value="FAD/NAD-linked_Rdtase_dimer_sf"/>
</dbReference>
<dbReference type="SMART" id="SM00450">
    <property type="entry name" value="RHOD"/>
    <property type="match status" value="1"/>
</dbReference>
<dbReference type="SUPFAM" id="SSF52821">
    <property type="entry name" value="Rhodanese/Cell cycle control phosphatase"/>
    <property type="match status" value="1"/>
</dbReference>
<dbReference type="EMBL" id="JAGGJQ010000006">
    <property type="protein sequence ID" value="MBP1840290.1"/>
    <property type="molecule type" value="Genomic_DNA"/>
</dbReference>
<dbReference type="InterPro" id="IPR036873">
    <property type="entry name" value="Rhodanese-like_dom_sf"/>
</dbReference>
<dbReference type="InterPro" id="IPR023753">
    <property type="entry name" value="FAD/NAD-binding_dom"/>
</dbReference>
<keyword evidence="4" id="KW-0274">FAD</keyword>
<feature type="domain" description="Rhodanese" evidence="7">
    <location>
        <begin position="466"/>
        <end position="555"/>
    </location>
</feature>
<dbReference type="AlphaFoldDB" id="A0A9X1CCI9"/>
<dbReference type="InterPro" id="IPR001763">
    <property type="entry name" value="Rhodanese-like_dom"/>
</dbReference>
<evidence type="ECO:0000256" key="5">
    <source>
        <dbReference type="ARBA" id="ARBA00023002"/>
    </source>
</evidence>
<reference evidence="8" key="1">
    <citation type="submission" date="2021-03" db="EMBL/GenBank/DDBJ databases">
        <title>Genomic Encyclopedia of Type Strains, Phase IV (KMG-IV): sequencing the most valuable type-strain genomes for metagenomic binning, comparative biology and taxonomic classification.</title>
        <authorList>
            <person name="Goeker M."/>
        </authorList>
    </citation>
    <scope>NUCLEOTIDE SEQUENCE</scope>
    <source>
        <strain evidence="8">DSM 15523</strain>
        <strain evidence="9 11">DSM 16476</strain>
    </source>
</reference>
<dbReference type="InterPro" id="IPR036188">
    <property type="entry name" value="FAD/NAD-bd_sf"/>
</dbReference>
<dbReference type="GO" id="GO:0016491">
    <property type="term" value="F:oxidoreductase activity"/>
    <property type="evidence" value="ECO:0007669"/>
    <property type="project" value="UniProtKB-KW"/>
</dbReference>
<name>A0A9X1CCI9_9FLAO</name>
<dbReference type="Pfam" id="PF00581">
    <property type="entry name" value="Rhodanese"/>
    <property type="match status" value="1"/>
</dbReference>
<dbReference type="EMBL" id="JAUSUU010000001">
    <property type="protein sequence ID" value="MDQ0334154.1"/>
    <property type="molecule type" value="Genomic_DNA"/>
</dbReference>
<dbReference type="PROSITE" id="PS50206">
    <property type="entry name" value="RHODANESE_3"/>
    <property type="match status" value="1"/>
</dbReference>
<comment type="cofactor">
    <cofactor evidence="1">
        <name>FAD</name>
        <dbReference type="ChEBI" id="CHEBI:57692"/>
    </cofactor>
</comment>
<evidence type="ECO:0000256" key="2">
    <source>
        <dbReference type="ARBA" id="ARBA00009130"/>
    </source>
</evidence>
<evidence type="ECO:0000256" key="3">
    <source>
        <dbReference type="ARBA" id="ARBA00022630"/>
    </source>
</evidence>
<evidence type="ECO:0000256" key="1">
    <source>
        <dbReference type="ARBA" id="ARBA00001974"/>
    </source>
</evidence>
<keyword evidence="6" id="KW-0676">Redox-active center</keyword>
<dbReference type="Gene3D" id="3.50.50.60">
    <property type="entry name" value="FAD/NAD(P)-binding domain"/>
    <property type="match status" value="2"/>
</dbReference>
<gene>
    <name evidence="8" type="ORF">J2Z56_002218</name>
    <name evidence="9" type="ORF">J2Z57_000576</name>
</gene>
<comment type="similarity">
    <text evidence="2">Belongs to the class-III pyridine nucleotide-disulfide oxidoreductase family.</text>
</comment>
<keyword evidence="5" id="KW-0560">Oxidoreductase</keyword>
<evidence type="ECO:0000256" key="6">
    <source>
        <dbReference type="ARBA" id="ARBA00023284"/>
    </source>
</evidence>
<evidence type="ECO:0000256" key="4">
    <source>
        <dbReference type="ARBA" id="ARBA00022827"/>
    </source>
</evidence>
<dbReference type="SUPFAM" id="SSF55424">
    <property type="entry name" value="FAD/NAD-linked reductases, dimerisation (C-terminal) domain"/>
    <property type="match status" value="1"/>
</dbReference>
<dbReference type="PRINTS" id="PR00411">
    <property type="entry name" value="PNDRDTASEI"/>
</dbReference>
<evidence type="ECO:0000259" key="7">
    <source>
        <dbReference type="PROSITE" id="PS50206"/>
    </source>
</evidence>
<dbReference type="InterPro" id="IPR004099">
    <property type="entry name" value="Pyr_nucl-diS_OxRdtase_dimer"/>
</dbReference>
<dbReference type="InterPro" id="IPR050260">
    <property type="entry name" value="FAD-bd_OxRdtase"/>
</dbReference>
<comment type="caution">
    <text evidence="8">The sequence shown here is derived from an EMBL/GenBank/DDBJ whole genome shotgun (WGS) entry which is preliminary data.</text>
</comment>
<dbReference type="PANTHER" id="PTHR43429:SF1">
    <property type="entry name" value="NAD(P)H SULFUR OXIDOREDUCTASE (COA-DEPENDENT)"/>
    <property type="match status" value="1"/>
</dbReference>
<dbReference type="Pfam" id="PF07992">
    <property type="entry name" value="Pyr_redox_2"/>
    <property type="match status" value="1"/>
</dbReference>
<organism evidence="8 10">
    <name type="scientific">Formosa algae</name>
    <dbReference type="NCBI Taxonomy" id="225843"/>
    <lineage>
        <taxon>Bacteria</taxon>
        <taxon>Pseudomonadati</taxon>
        <taxon>Bacteroidota</taxon>
        <taxon>Flavobacteriia</taxon>
        <taxon>Flavobacteriales</taxon>
        <taxon>Flavobacteriaceae</taxon>
        <taxon>Formosa</taxon>
    </lineage>
</organism>
<evidence type="ECO:0000313" key="11">
    <source>
        <dbReference type="Proteomes" id="UP001231587"/>
    </source>
</evidence>
<dbReference type="OrthoDB" id="9792592at2"/>
<dbReference type="PRINTS" id="PR00368">
    <property type="entry name" value="FADPNR"/>
</dbReference>
<dbReference type="Proteomes" id="UP001231587">
    <property type="component" value="Unassembled WGS sequence"/>
</dbReference>
<dbReference type="PANTHER" id="PTHR43429">
    <property type="entry name" value="PYRIDINE NUCLEOTIDE-DISULFIDE OXIDOREDUCTASE DOMAIN-CONTAINING"/>
    <property type="match status" value="1"/>
</dbReference>
<dbReference type="Pfam" id="PF02852">
    <property type="entry name" value="Pyr_redox_dim"/>
    <property type="match status" value="1"/>
</dbReference>
<evidence type="ECO:0000313" key="10">
    <source>
        <dbReference type="Proteomes" id="UP001138672"/>
    </source>
</evidence>
<dbReference type="SUPFAM" id="SSF51905">
    <property type="entry name" value="FAD/NAD(P)-binding domain"/>
    <property type="match status" value="1"/>
</dbReference>
<evidence type="ECO:0000313" key="8">
    <source>
        <dbReference type="EMBL" id="MBP1840290.1"/>
    </source>
</evidence>
<proteinExistence type="inferred from homology"/>
<keyword evidence="3" id="KW-0285">Flavoprotein</keyword>
<dbReference type="RefSeq" id="WP_057783002.1">
    <property type="nucleotide sequence ID" value="NZ_JAGGJQ010000006.1"/>
</dbReference>
<sequence length="565" mass="61661">MKRIIVIGGLSAGPSAAAKARRENEQAEIILFEKGANISYATCGMPYVFSGVIESRDNLLVVKPALLKTRFNIDVRLNEEIIRINTKEKIVYTETDGYRYDTLVFATGASSVVPPIDNVKLAQGWSTCRSMVDFDKITNEGLTSNSKHITVVGGGLIGVEVAENLKEAGKNVTLIEGAPFILNMWEKKFAKFGEAVLVSKGIEVLSNTFVSKFDIDKDGKILAVITSDGKRIPTDFVVLSAGIKPNTQLLLDEGAEAIGNGALKVNAFMETSIKDVFAAGDNISIKNVQTNEDDYFPLGTHSNKAGRAAGSNAVNGNIAFKGAYKTAIVKVFDYTLARTGMNASALKKKGIDFKSVLVLAGSTPSYYPNPKDLIIELYYSPKTDEILGAELFGEYGVDKRVDVLSTAIYAKLKVSDLPLLDLAYAPPFSPAKDPVVVAGYVVENILNNKTEQISVEDLDVFMDNTLKNEYVLLDVRNENEYEKGTIPGAVNYPLDSLRQNIDSVLAQEKKVIVFCQKGLRGYLAESILRHNGVTDIFNIGGGFKVWEMYSDKIEVPNMQIQHASV</sequence>